<evidence type="ECO:0000313" key="2">
    <source>
        <dbReference type="Proteomes" id="UP000245626"/>
    </source>
</evidence>
<evidence type="ECO:0000313" key="1">
    <source>
        <dbReference type="EMBL" id="PWN51561.1"/>
    </source>
</evidence>
<keyword evidence="2" id="KW-1185">Reference proteome</keyword>
<sequence>MGFNKKLVIAGLALGVSAYMLYKMSKKKEQQRLEQNTNPYGQSNHTQQQQHPQAHSTSHDYGKYAAGALGVGALAGAAGYAIHHHNSNQQQQQLASPAPSGADLPWSALRDWKHIAGLLSSCVIDQHLYPFYTFQQIVQISHQIADSGVLERVAEAWQLPPFLAQDLVKLALFDVMFLLDDSASMRSEGTLRRDGLAGILKRSADAAGRLDPDGMEVAWMNSREQMRVHTAEEAQRLTSACKYDGGMTPMGTALEDKILQPHVLSKVDRGTLQKPALIIVITDGRPTGSCERGDKIVKVLKDAKKKLDKSRYGEDAISFQIAAVGNDKEAQDWLDSIDSNKDVGDLVDVCSDIRQEAKQVKRATQIDLTEELYCLKILLGGIDTSYDASDEPVDSSSKWGRRKKEADKKASRWAREADAFKREKDKVLGHNAGPASSMVGAYQNPGQYGTPASQQSYPYGAPPPPTQQYQNQYPQQPGSAPAPGAGYGGAAAGGYPAPQAPQQGYGQPSPYPPPQAQGQGYPAQGQGYPPPQNQGYPPPQGYQAGYPPPQNQGYPPYGGSAPPPQNQSYPPYGGSAPPPYSNFPGSTPGSHARDLSSGSAGGGPAPSGGDVGSGGFAGGFAMPTANPTGDAKGQQQPYPPPPNMPPGQAQGFPQGPSFPGANPSGGW</sequence>
<gene>
    <name evidence="1" type="ORF">IE53DRAFT_386051</name>
</gene>
<name>A0ACD0P0N0_9BASI</name>
<dbReference type="Proteomes" id="UP000245626">
    <property type="component" value="Unassembled WGS sequence"/>
</dbReference>
<organism evidence="1 2">
    <name type="scientific">Violaceomyces palustris</name>
    <dbReference type="NCBI Taxonomy" id="1673888"/>
    <lineage>
        <taxon>Eukaryota</taxon>
        <taxon>Fungi</taxon>
        <taxon>Dikarya</taxon>
        <taxon>Basidiomycota</taxon>
        <taxon>Ustilaginomycotina</taxon>
        <taxon>Ustilaginomycetes</taxon>
        <taxon>Violaceomycetales</taxon>
        <taxon>Violaceomycetaceae</taxon>
        <taxon>Violaceomyces</taxon>
    </lineage>
</organism>
<accession>A0ACD0P0N0</accession>
<dbReference type="EMBL" id="KZ819833">
    <property type="protein sequence ID" value="PWN51561.1"/>
    <property type="molecule type" value="Genomic_DNA"/>
</dbReference>
<reference evidence="1 2" key="1">
    <citation type="journal article" date="2018" name="Mol. Biol. Evol.">
        <title>Broad Genomic Sampling Reveals a Smut Pathogenic Ancestry of the Fungal Clade Ustilaginomycotina.</title>
        <authorList>
            <person name="Kijpornyongpan T."/>
            <person name="Mondo S.J."/>
            <person name="Barry K."/>
            <person name="Sandor L."/>
            <person name="Lee J."/>
            <person name="Lipzen A."/>
            <person name="Pangilinan J."/>
            <person name="LaButti K."/>
            <person name="Hainaut M."/>
            <person name="Henrissat B."/>
            <person name="Grigoriev I.V."/>
            <person name="Spatafora J.W."/>
            <person name="Aime M.C."/>
        </authorList>
    </citation>
    <scope>NUCLEOTIDE SEQUENCE [LARGE SCALE GENOMIC DNA]</scope>
    <source>
        <strain evidence="1 2">SA 807</strain>
    </source>
</reference>
<protein>
    <submittedName>
        <fullName evidence="1">Uncharacterized protein</fullName>
    </submittedName>
</protein>
<proteinExistence type="predicted"/>